<keyword evidence="6" id="KW-0805">Transcription regulation</keyword>
<evidence type="ECO:0000256" key="8">
    <source>
        <dbReference type="ARBA" id="ARBA00023163"/>
    </source>
</evidence>
<keyword evidence="5" id="KW-0156">Chromatin regulator</keyword>
<evidence type="ECO:0000313" key="13">
    <source>
        <dbReference type="Proteomes" id="UP000298138"/>
    </source>
</evidence>
<feature type="compositionally biased region" description="Polar residues" evidence="11">
    <location>
        <begin position="166"/>
        <end position="176"/>
    </location>
</feature>
<keyword evidence="13" id="KW-1185">Reference proteome</keyword>
<dbReference type="InterPro" id="IPR013246">
    <property type="entry name" value="SAGA_su_Sgf11"/>
</dbReference>
<feature type="compositionally biased region" description="Basic and acidic residues" evidence="11">
    <location>
        <begin position="368"/>
        <end position="378"/>
    </location>
</feature>
<dbReference type="GO" id="GO:0008270">
    <property type="term" value="F:zinc ion binding"/>
    <property type="evidence" value="ECO:0007669"/>
    <property type="project" value="UniProtKB-KW"/>
</dbReference>
<dbReference type="GO" id="GO:0070461">
    <property type="term" value="C:SAGA-type complex"/>
    <property type="evidence" value="ECO:0007669"/>
    <property type="project" value="UniProtKB-ARBA"/>
</dbReference>
<evidence type="ECO:0000313" key="12">
    <source>
        <dbReference type="EMBL" id="TGZ82489.1"/>
    </source>
</evidence>
<evidence type="ECO:0000256" key="7">
    <source>
        <dbReference type="ARBA" id="ARBA00023159"/>
    </source>
</evidence>
<keyword evidence="3" id="KW-0863">Zinc-finger</keyword>
<evidence type="ECO:0000256" key="4">
    <source>
        <dbReference type="ARBA" id="ARBA00022833"/>
    </source>
</evidence>
<keyword evidence="4" id="KW-0862">Zinc</keyword>
<reference evidence="12 13" key="1">
    <citation type="submission" date="2019-04" db="EMBL/GenBank/DDBJ databases">
        <title>Comparative genomics and transcriptomics to analyze fruiting body development in filamentous ascomycetes.</title>
        <authorList>
            <consortium name="DOE Joint Genome Institute"/>
            <person name="Lutkenhaus R."/>
            <person name="Traeger S."/>
            <person name="Breuer J."/>
            <person name="Kuo A."/>
            <person name="Lipzen A."/>
            <person name="Pangilinan J."/>
            <person name="Dilworth D."/>
            <person name="Sandor L."/>
            <person name="Poggeler S."/>
            <person name="Barry K."/>
            <person name="Grigoriev I.V."/>
            <person name="Nowrousian M."/>
        </authorList>
    </citation>
    <scope>NUCLEOTIDE SEQUENCE [LARGE SCALE GENOMIC DNA]</scope>
    <source>
        <strain evidence="12 13">CBS 389.68</strain>
    </source>
</reference>
<feature type="compositionally biased region" description="Polar residues" evidence="11">
    <location>
        <begin position="316"/>
        <end position="330"/>
    </location>
</feature>
<dbReference type="STRING" id="341454.A0A4S2N080"/>
<feature type="compositionally biased region" description="Low complexity" evidence="11">
    <location>
        <begin position="387"/>
        <end position="411"/>
    </location>
</feature>
<organism evidence="12 13">
    <name type="scientific">Ascodesmis nigricans</name>
    <dbReference type="NCBI Taxonomy" id="341454"/>
    <lineage>
        <taxon>Eukaryota</taxon>
        <taxon>Fungi</taxon>
        <taxon>Dikarya</taxon>
        <taxon>Ascomycota</taxon>
        <taxon>Pezizomycotina</taxon>
        <taxon>Pezizomycetes</taxon>
        <taxon>Pezizales</taxon>
        <taxon>Ascodesmidaceae</taxon>
        <taxon>Ascodesmis</taxon>
    </lineage>
</organism>
<dbReference type="Pfam" id="PF08209">
    <property type="entry name" value="Sgf11"/>
    <property type="match status" value="1"/>
</dbReference>
<feature type="compositionally biased region" description="Low complexity" evidence="11">
    <location>
        <begin position="428"/>
        <end position="440"/>
    </location>
</feature>
<evidence type="ECO:0000256" key="9">
    <source>
        <dbReference type="ARBA" id="ARBA00023242"/>
    </source>
</evidence>
<evidence type="ECO:0000256" key="5">
    <source>
        <dbReference type="ARBA" id="ARBA00022853"/>
    </source>
</evidence>
<dbReference type="EMBL" id="ML220115">
    <property type="protein sequence ID" value="TGZ82489.1"/>
    <property type="molecule type" value="Genomic_DNA"/>
</dbReference>
<evidence type="ECO:0000256" key="11">
    <source>
        <dbReference type="SAM" id="MobiDB-lite"/>
    </source>
</evidence>
<evidence type="ECO:0000256" key="10">
    <source>
        <dbReference type="RuleBase" id="RU261113"/>
    </source>
</evidence>
<feature type="region of interest" description="Disordered" evidence="11">
    <location>
        <begin position="130"/>
        <end position="189"/>
    </location>
</feature>
<evidence type="ECO:0000256" key="6">
    <source>
        <dbReference type="ARBA" id="ARBA00023015"/>
    </source>
</evidence>
<name>A0A4S2N080_9PEZI</name>
<dbReference type="GO" id="GO:0006325">
    <property type="term" value="P:chromatin organization"/>
    <property type="evidence" value="ECO:0007669"/>
    <property type="project" value="UniProtKB-KW"/>
</dbReference>
<dbReference type="OrthoDB" id="21557at2759"/>
<keyword evidence="9" id="KW-0539">Nucleus</keyword>
<feature type="region of interest" description="Disordered" evidence="11">
    <location>
        <begin position="231"/>
        <end position="515"/>
    </location>
</feature>
<keyword evidence="8" id="KW-0804">Transcription</keyword>
<dbReference type="InParanoid" id="A0A4S2N080"/>
<gene>
    <name evidence="12" type="ORF">EX30DRAFT_394776</name>
</gene>
<dbReference type="Proteomes" id="UP000298138">
    <property type="component" value="Unassembled WGS sequence"/>
</dbReference>
<protein>
    <recommendedName>
        <fullName evidence="10">SAGA-associated factor 11</fullName>
    </recommendedName>
</protein>
<proteinExistence type="inferred from homology"/>
<evidence type="ECO:0000256" key="3">
    <source>
        <dbReference type="ARBA" id="ARBA00022771"/>
    </source>
</evidence>
<sequence length="515" mass="52638">MSSDHPTEPNPASLAGLSLSIFKDLLANLTHDLVLQTHRAEKLLRTQQQQQLARIAATAAASSSSSLPEDASAPQMPSGNPLATVPPEILCPRCSLPRHTPETLSQGTILLDNGEKKKFCTKPPFHNARGHDIYGIPFPNPGSSSGTKKSKKDAMAAAAAQEAASNGDTPSSSTPAPNGDASDPPAKVGKNTGISYFKCPNCDQEKVASTRFAAHLEKCLGLAGRKSSRQALAKMSGSGSGSGSPMLLPTDSSSGKLGSRKPSPEKNGRATPVPGDDSSARGPLSAVPALNSVASGSASSTPKKKKKLSAASTSGDNANLNQPPQISKGSNPVVPILPAAPSFGSPSTSVSGLGKDSSVPPKKRKRKIENGEDSDLHPIAKPKKLKLAAASSSAVPSSNSGSSSYPGRLSPDTPKKSTPIKIKAKAASPTPSDPSLSPTMTKKKIIKKPSNIAPDGSVPIKKKKPTIGRPTKIAQAPSTSPVTPHLGIAGNSVHGTTPPSTMARKGLPAGPGSIN</sequence>
<evidence type="ECO:0000256" key="2">
    <source>
        <dbReference type="ARBA" id="ARBA00022723"/>
    </source>
</evidence>
<accession>A0A4S2N080</accession>
<dbReference type="AlphaFoldDB" id="A0A4S2N080"/>
<keyword evidence="7 10" id="KW-0010">Activator</keyword>
<comment type="subcellular location">
    <subcellularLocation>
        <location evidence="1 10">Nucleus</location>
    </subcellularLocation>
</comment>
<feature type="compositionally biased region" description="Low complexity" evidence="11">
    <location>
        <begin position="155"/>
        <end position="164"/>
    </location>
</feature>
<evidence type="ECO:0000256" key="1">
    <source>
        <dbReference type="ARBA" id="ARBA00004123"/>
    </source>
</evidence>
<comment type="similarity">
    <text evidence="10">Belongs to the SGF11 family.</text>
</comment>
<dbReference type="GO" id="GO:0005634">
    <property type="term" value="C:nucleus"/>
    <property type="evidence" value="ECO:0007669"/>
    <property type="project" value="UniProtKB-SubCell"/>
</dbReference>
<keyword evidence="2" id="KW-0479">Metal-binding</keyword>